<dbReference type="PANTHER" id="PTHR30589">
    <property type="entry name" value="PROLIPOPROTEIN DIACYLGLYCERYL TRANSFERASE"/>
    <property type="match status" value="1"/>
</dbReference>
<accession>A0A160T358</accession>
<comment type="similarity">
    <text evidence="1 7">Belongs to the Lgt family.</text>
</comment>
<dbReference type="NCBIfam" id="TIGR00544">
    <property type="entry name" value="lgt"/>
    <property type="match status" value="1"/>
</dbReference>
<keyword evidence="8" id="KW-0328">Glycosyltransferase</keyword>
<keyword evidence="6 7" id="KW-0472">Membrane</keyword>
<dbReference type="Proteomes" id="UP000215027">
    <property type="component" value="Chromosome I"/>
</dbReference>
<dbReference type="GO" id="GO:0042158">
    <property type="term" value="P:lipoprotein biosynthetic process"/>
    <property type="evidence" value="ECO:0007669"/>
    <property type="project" value="UniProtKB-UniRule"/>
</dbReference>
<keyword evidence="9" id="KW-1185">Reference proteome</keyword>
<dbReference type="KEGG" id="pbf:CFX0092_A2703"/>
<dbReference type="EC" id="2.5.1.145" evidence="7"/>
<evidence type="ECO:0000256" key="7">
    <source>
        <dbReference type="HAMAP-Rule" id="MF_01147"/>
    </source>
</evidence>
<dbReference type="OrthoDB" id="871140at2"/>
<evidence type="ECO:0000256" key="5">
    <source>
        <dbReference type="ARBA" id="ARBA00022989"/>
    </source>
</evidence>
<feature type="transmembrane region" description="Helical" evidence="7">
    <location>
        <begin position="362"/>
        <end position="382"/>
    </location>
</feature>
<dbReference type="UniPathway" id="UPA00664"/>
<gene>
    <name evidence="7" type="primary">lgt</name>
    <name evidence="8" type="ORF">CFX0092_A2703</name>
</gene>
<feature type="transmembrane region" description="Helical" evidence="7">
    <location>
        <begin position="297"/>
        <end position="316"/>
    </location>
</feature>
<keyword evidence="4 7" id="KW-0812">Transmembrane</keyword>
<evidence type="ECO:0000256" key="6">
    <source>
        <dbReference type="ARBA" id="ARBA00023136"/>
    </source>
</evidence>
<dbReference type="HAMAP" id="MF_01147">
    <property type="entry name" value="Lgt"/>
    <property type="match status" value="1"/>
</dbReference>
<proteinExistence type="inferred from homology"/>
<dbReference type="AlphaFoldDB" id="A0A160T358"/>
<feature type="transmembrane region" description="Helical" evidence="7">
    <location>
        <begin position="164"/>
        <end position="182"/>
    </location>
</feature>
<reference evidence="8" key="1">
    <citation type="submission" date="2016-01" db="EMBL/GenBank/DDBJ databases">
        <authorList>
            <person name="Mcilroy J.S."/>
            <person name="Karst M S."/>
            <person name="Albertsen M."/>
        </authorList>
    </citation>
    <scope>NUCLEOTIDE SEQUENCE</scope>
    <source>
        <strain evidence="8">Cfx-K</strain>
    </source>
</reference>
<dbReference type="EMBL" id="LN890655">
    <property type="protein sequence ID" value="CUS04581.2"/>
    <property type="molecule type" value="Genomic_DNA"/>
</dbReference>
<feature type="transmembrane region" description="Helical" evidence="7">
    <location>
        <begin position="241"/>
        <end position="259"/>
    </location>
</feature>
<keyword evidence="3 7" id="KW-0808">Transferase</keyword>
<evidence type="ECO:0000256" key="4">
    <source>
        <dbReference type="ARBA" id="ARBA00022692"/>
    </source>
</evidence>
<name>A0A160T358_9CHLR</name>
<dbReference type="InterPro" id="IPR001640">
    <property type="entry name" value="Lgt"/>
</dbReference>
<sequence>MSRRIEPYWYAIGLVLAAAAALYGYHLATGLTPSRAAVIILGFPIYWYASWIITGIVLGAWVVSRLAAERARRVFEATVPTGVRARPLAELALPEVIAARLAKRRFTTLGDILWAAGLDPRRLGLKKAATDEVVAALADAPGTDAAWLTAAPWQRWNPDHAWNGLMWALILGLIGARVYHILTPSPSMAAVGIYSPLDYLRDPLQLLNFRGGGLGIYGGLAGGALGLYIFTRRNRLAMLDWSDLAVVGLALGQAIGRWGNFFNQELYGRPTNVPWAVHIDPVNRLPDYAAFERFHPAFLYESLWSLLTFFVLLRLARRHSERLLPGELTAFYLIAYAIGRSLLELVRLDSRAVAFFGLESGLAVATLISLVVALGAAAAVIIRRLRRRRATVG</sequence>
<comment type="catalytic activity">
    <reaction evidence="7">
        <text>L-cysteinyl-[prolipoprotein] + a 1,2-diacyl-sn-glycero-3-phospho-(1'-sn-glycerol) = an S-1,2-diacyl-sn-glyceryl-L-cysteinyl-[prolipoprotein] + sn-glycerol 1-phosphate + H(+)</text>
        <dbReference type="Rhea" id="RHEA:56712"/>
        <dbReference type="Rhea" id="RHEA-COMP:14679"/>
        <dbReference type="Rhea" id="RHEA-COMP:14680"/>
        <dbReference type="ChEBI" id="CHEBI:15378"/>
        <dbReference type="ChEBI" id="CHEBI:29950"/>
        <dbReference type="ChEBI" id="CHEBI:57685"/>
        <dbReference type="ChEBI" id="CHEBI:64716"/>
        <dbReference type="ChEBI" id="CHEBI:140658"/>
        <dbReference type="EC" id="2.5.1.145"/>
    </reaction>
</comment>
<feature type="transmembrane region" description="Helical" evidence="7">
    <location>
        <begin position="45"/>
        <end position="63"/>
    </location>
</feature>
<comment type="pathway">
    <text evidence="7">Protein modification; lipoprotein biosynthesis (diacylglyceryl transfer).</text>
</comment>
<evidence type="ECO:0000313" key="8">
    <source>
        <dbReference type="EMBL" id="CUS04581.2"/>
    </source>
</evidence>
<evidence type="ECO:0000256" key="1">
    <source>
        <dbReference type="ARBA" id="ARBA00007150"/>
    </source>
</evidence>
<feature type="transmembrane region" description="Helical" evidence="7">
    <location>
        <begin position="7"/>
        <end position="25"/>
    </location>
</feature>
<evidence type="ECO:0000256" key="2">
    <source>
        <dbReference type="ARBA" id="ARBA00022475"/>
    </source>
</evidence>
<dbReference type="GO" id="GO:0008961">
    <property type="term" value="F:phosphatidylglycerol-prolipoprotein diacylglyceryl transferase activity"/>
    <property type="evidence" value="ECO:0007669"/>
    <property type="project" value="UniProtKB-UniRule"/>
</dbReference>
<feature type="binding site" evidence="7">
    <location>
        <position position="257"/>
    </location>
    <ligand>
        <name>a 1,2-diacyl-sn-glycero-3-phospho-(1'-sn-glycerol)</name>
        <dbReference type="ChEBI" id="CHEBI:64716"/>
    </ligand>
</feature>
<protein>
    <recommendedName>
        <fullName evidence="7">Phosphatidylglycerol--prolipoprotein diacylglyceryl transferase</fullName>
        <ecNumber evidence="7">2.5.1.145</ecNumber>
    </recommendedName>
</protein>
<organism evidence="8 9">
    <name type="scientific">Candidatus Promineifilum breve</name>
    <dbReference type="NCBI Taxonomy" id="1806508"/>
    <lineage>
        <taxon>Bacteria</taxon>
        <taxon>Bacillati</taxon>
        <taxon>Chloroflexota</taxon>
        <taxon>Ardenticatenia</taxon>
        <taxon>Candidatus Promineifilales</taxon>
        <taxon>Candidatus Promineifilaceae</taxon>
        <taxon>Candidatus Promineifilum</taxon>
    </lineage>
</organism>
<feature type="transmembrane region" description="Helical" evidence="7">
    <location>
        <begin position="209"/>
        <end position="229"/>
    </location>
</feature>
<dbReference type="GO" id="GO:0005886">
    <property type="term" value="C:plasma membrane"/>
    <property type="evidence" value="ECO:0007669"/>
    <property type="project" value="UniProtKB-SubCell"/>
</dbReference>
<dbReference type="Pfam" id="PF01790">
    <property type="entry name" value="LGT"/>
    <property type="match status" value="1"/>
</dbReference>
<dbReference type="PANTHER" id="PTHR30589:SF0">
    <property type="entry name" value="PHOSPHATIDYLGLYCEROL--PROLIPOPROTEIN DIACYLGLYCERYL TRANSFERASE"/>
    <property type="match status" value="1"/>
</dbReference>
<dbReference type="PROSITE" id="PS01311">
    <property type="entry name" value="LGT"/>
    <property type="match status" value="1"/>
</dbReference>
<evidence type="ECO:0000313" key="9">
    <source>
        <dbReference type="Proteomes" id="UP000215027"/>
    </source>
</evidence>
<evidence type="ECO:0000256" key="3">
    <source>
        <dbReference type="ARBA" id="ARBA00022679"/>
    </source>
</evidence>
<feature type="transmembrane region" description="Helical" evidence="7">
    <location>
        <begin position="323"/>
        <end position="342"/>
    </location>
</feature>
<dbReference type="RefSeq" id="WP_095043899.1">
    <property type="nucleotide sequence ID" value="NZ_LN890655.1"/>
</dbReference>
<comment type="subcellular location">
    <subcellularLocation>
        <location evidence="7">Cell membrane</location>
        <topology evidence="7">Multi-pass membrane protein</topology>
    </subcellularLocation>
</comment>
<keyword evidence="5 7" id="KW-1133">Transmembrane helix</keyword>
<keyword evidence="2 7" id="KW-1003">Cell membrane</keyword>
<comment type="function">
    <text evidence="7">Catalyzes the transfer of the diacylglyceryl group from phosphatidylglycerol to the sulfhydryl group of the N-terminal cysteine of a prolipoprotein, the first step in the formation of mature lipoproteins.</text>
</comment>